<dbReference type="EMBL" id="JAOPKC010000006">
    <property type="protein sequence ID" value="MCU4717920.1"/>
    <property type="molecule type" value="Genomic_DNA"/>
</dbReference>
<dbReference type="EMBL" id="JAOPKD010000007">
    <property type="protein sequence ID" value="MCU4727085.1"/>
    <property type="molecule type" value="Genomic_DNA"/>
</dbReference>
<comment type="caution">
    <text evidence="3">The sequence shown here is derived from an EMBL/GenBank/DDBJ whole genome shotgun (WGS) entry which is preliminary data.</text>
</comment>
<proteinExistence type="predicted"/>
<reference evidence="3" key="1">
    <citation type="submission" date="2023-02" db="EMBL/GenBank/DDBJ databases">
        <title>Enrichment on poylsaccharides allowed isolation of novel metabolic and taxonomic groups of Haloarchaea.</title>
        <authorList>
            <person name="Sorokin D.Y."/>
            <person name="Elcheninov A.G."/>
            <person name="Khizhniak T.V."/>
            <person name="Kolganova T.V."/>
            <person name="Kublanov I.V."/>
        </authorList>
    </citation>
    <scope>NUCLEOTIDE SEQUENCE</scope>
    <source>
        <strain evidence="2 4">HArc-curdl5-1</strain>
        <strain evidence="3">HArc-curdl7</strain>
    </source>
</reference>
<dbReference type="PROSITE" id="PS50035">
    <property type="entry name" value="PLD"/>
    <property type="match status" value="1"/>
</dbReference>
<dbReference type="RefSeq" id="WP_315908685.1">
    <property type="nucleotide sequence ID" value="NZ_JAOPKC010000006.1"/>
</dbReference>
<evidence type="ECO:0000313" key="4">
    <source>
        <dbReference type="Proteomes" id="UP001208186"/>
    </source>
</evidence>
<organism evidence="3 5">
    <name type="scientific">Halapricum hydrolyticum</name>
    <dbReference type="NCBI Taxonomy" id="2979991"/>
    <lineage>
        <taxon>Archaea</taxon>
        <taxon>Methanobacteriati</taxon>
        <taxon>Methanobacteriota</taxon>
        <taxon>Stenosarchaea group</taxon>
        <taxon>Halobacteria</taxon>
        <taxon>Halobacteriales</taxon>
        <taxon>Haloarculaceae</taxon>
        <taxon>Halapricum</taxon>
    </lineage>
</organism>
<feature type="domain" description="PLD phosphodiesterase" evidence="1">
    <location>
        <begin position="216"/>
        <end position="243"/>
    </location>
</feature>
<dbReference type="InterPro" id="IPR025202">
    <property type="entry name" value="PLD-like_dom"/>
</dbReference>
<keyword evidence="4" id="KW-1185">Reference proteome</keyword>
<dbReference type="PANTHER" id="PTHR21248:SF22">
    <property type="entry name" value="PHOSPHOLIPASE D"/>
    <property type="match status" value="1"/>
</dbReference>
<dbReference type="GO" id="GO:0032049">
    <property type="term" value="P:cardiolipin biosynthetic process"/>
    <property type="evidence" value="ECO:0007669"/>
    <property type="project" value="UniProtKB-ARBA"/>
</dbReference>
<dbReference type="Gene3D" id="3.30.870.10">
    <property type="entry name" value="Endonuclease Chain A"/>
    <property type="match status" value="1"/>
</dbReference>
<dbReference type="Pfam" id="PF13091">
    <property type="entry name" value="PLDc_2"/>
    <property type="match status" value="1"/>
</dbReference>
<dbReference type="GO" id="GO:0030572">
    <property type="term" value="F:phosphatidyltransferase activity"/>
    <property type="evidence" value="ECO:0007669"/>
    <property type="project" value="UniProtKB-ARBA"/>
</dbReference>
<dbReference type="CDD" id="cd00138">
    <property type="entry name" value="PLDc_SF"/>
    <property type="match status" value="1"/>
</dbReference>
<protein>
    <submittedName>
        <fullName evidence="3">Phospholipase D-like domain-containing protein</fullName>
    </submittedName>
</protein>
<dbReference type="SUPFAM" id="SSF56024">
    <property type="entry name" value="Phospholipase D/nuclease"/>
    <property type="match status" value="1"/>
</dbReference>
<evidence type="ECO:0000313" key="2">
    <source>
        <dbReference type="EMBL" id="MCU4717920.1"/>
    </source>
</evidence>
<dbReference type="InterPro" id="IPR001736">
    <property type="entry name" value="PLipase_D/transphosphatidylase"/>
</dbReference>
<evidence type="ECO:0000259" key="1">
    <source>
        <dbReference type="PROSITE" id="PS50035"/>
    </source>
</evidence>
<dbReference type="AlphaFoldDB" id="A0AAE3IEV7"/>
<dbReference type="Proteomes" id="UP001208186">
    <property type="component" value="Unassembled WGS sequence"/>
</dbReference>
<dbReference type="Proteomes" id="UP001209746">
    <property type="component" value="Unassembled WGS sequence"/>
</dbReference>
<gene>
    <name evidence="3" type="ORF">OB914_08890</name>
    <name evidence="2" type="ORF">OB916_07550</name>
</gene>
<sequence length="285" mass="31639">MTLATPAQFVQAVRAHEIEPVVFCTHLLHTAASGEGTIDPSQTAEEFDIHREAANHLHDLASEFGLVGFTSQTTNRVKVNRNTTIEFIQFLNIFDDHLTASEAELLANDAVHDVELSIAVPDEFDERSAELMARLIRLVRNADRELLLVTPFFTRFGVDVFVDHLASATDQGVDVTLLTRDVTDDGENADHVERIRETVRSSGDTSNFHVYQYDSPHGRLHAKTLIADAEVAYVGSANLTNYSLKEAIEIGLIVRGPVVDEVTDFFEAVRRSANTHEYSEGPVRP</sequence>
<dbReference type="SMART" id="SM00155">
    <property type="entry name" value="PLDc"/>
    <property type="match status" value="1"/>
</dbReference>
<accession>A0AAE3IEV7</accession>
<evidence type="ECO:0000313" key="5">
    <source>
        <dbReference type="Proteomes" id="UP001209746"/>
    </source>
</evidence>
<dbReference type="PANTHER" id="PTHR21248">
    <property type="entry name" value="CARDIOLIPIN SYNTHASE"/>
    <property type="match status" value="1"/>
</dbReference>
<name>A0AAE3IEV7_9EURY</name>
<evidence type="ECO:0000313" key="3">
    <source>
        <dbReference type="EMBL" id="MCU4727085.1"/>
    </source>
</evidence>